<evidence type="ECO:0000259" key="6">
    <source>
        <dbReference type="Pfam" id="PF24883"/>
    </source>
</evidence>
<dbReference type="InterPro" id="IPR031359">
    <property type="entry name" value="NACHT_N"/>
</dbReference>
<feature type="repeat" description="WD" evidence="3">
    <location>
        <begin position="1271"/>
        <end position="1305"/>
    </location>
</feature>
<dbReference type="InterPro" id="IPR036322">
    <property type="entry name" value="WD40_repeat_dom_sf"/>
</dbReference>
<sequence length="1756" mass="192537">MLASARPFTSHGNIQLIEYQAMQTKSPPPWKRFLTRRRTLRDLESPETSSKSQSATPTSSATPTMADKSTYQGGAEPMPQERSPTQQDTSPTPTEDRATQTDPSISFDKTSQTEDAPDPPSQGKPGLNEEKSREKSDLSPDRHSSHQPTEGPDSGVPRLWAEAYGALKMSSKRQLVTAFEAILANLWPQIPKPEWSHLEDGFVSEVDHTATQEIIDTAVTSWLGGASGTAIPGRVSMLGPVGAAGKEIRRDNLVAWVAACVALHSVSNMWNSRAIGPSLPRVVSSIEWYGALQKLLLPGPGANRSRGEDEEPDGWDAHHEEGGALRKALVGLYTTVLTYLICLATGTDPLRELSEDGSDFETVLLKRESEVRASLDRYGVGENVGRLQPAISETVPTTFHGEKDDNVSSKLEKTGLSKTGSVSRSHAPVVKLPGIQEDRAIAEGSVWKWLLSHDHHAPFFDWGQKSSPLLWVTGPPGSGKSMLLGAAARHLTQKATVSASPSRVVFFFCNNRNSELENASLVARSLVEQLRYQQRRLNSHVAPMQANEQAGDNFLVIAKVLFNMVSDEDFEPTHFVIDAADECCLDGDAAEADHGLEDLLTIVAMTVSAASSEKVRWIISTDPQMASQKFNLVQDDPVLQTPTESATLKPLILDLGETENAEAMRPAAEEHVLYRAKKLTQDVRNSHALCETIAEKLSKGPKGNFLWPNLACEMIQARGSPWNAGQIIDELPATIPELYNHAMNAIRNFPMDDPEYCQAVLFTVAASHRLLYVSELDDIITLPLPVNPAMIIANRCAPFLEVLNQRVFFTHHSAREFLRERAKGGAPNIHADIARQCLAWMAKSMSNPRSFAKAAGGTDTKDSKEAEGAVKPTTHYALMYWPSHVADADLGRNQDVMLKVNEFLDKHFLSWIERLTPSGGLTQMLAQISRLERVLRKQLQQPTSIFHSCLPQVQFVAHFLRFHLLAEGGPEQADPRNTLLLCPDLGVMRSNLLGKESSWLKVWPRVKWSSSVLLSNGHTDWVRCCAYSPDGRWVASGSDDRTVRIWDPSTGQLQAVMSDLESWVYRVQFSVQGHLAAVVGSQLIIWRGTLPGWEKHVTRQELGFNENVPFYGVDEIAFSKDGKNLMLAVSTGSVICVLSLPSYKLLRSWTPGHAIRAMCFTPGGDLVVAHGNNLAVYSLEEEEPEKAQETEVGDGQEGEPGEAQEGEARETQEEGPKKPRELYSMEIKDDTLRSVCCSPDSEWIAAGSDEGHVCLWKMGADRAQPSLVKKFSGHEDWVVSVAFAADRPCLLSASDDRTLRIWDVDGPEDQKGQILAGHRSRVKSVACSPDGSQVVSSSTDCTVRLWDLDAARESNTEGNGAKGGDTAMEPSAPQGHTNSVGIVRFSPDGRLLASGDSSGKICLGDGNTGTLRASITSNQSHIQWLCFSEDGSKLASASNNYTVMVWDTATAARTHKFTDHSDWVRGVAFSPDGRFLASACDDTRVRMWDLTQGNYDQESDSDSSDSDSSDDDSESSKAEPEQPEKPAQTKESKSMLVKPRIFEGHSDYVRTVCFSSAGDLLASCGDDASIHLWQLTTATNDTLAPDSPDEEPERENSTSDAYKVLRSNEAVLAVAFYPDGLRLLSSSSDSVRIWQIDSGAYQVVQGGPFRSLQVNPSHPDWALTEMGPWYVNAKAMDGGEGAQPLPPRSSPLYLQSSGWIMWRDRRIVFLPEQYKPTPGTPSTWVQGNRVAIGSRSGEVLLFRFADGVAPAWGRKA</sequence>
<dbReference type="InterPro" id="IPR015943">
    <property type="entry name" value="WD40/YVTN_repeat-like_dom_sf"/>
</dbReference>
<feature type="compositionally biased region" description="Basic and acidic residues" evidence="4">
    <location>
        <begin position="1514"/>
        <end position="1533"/>
    </location>
</feature>
<dbReference type="InterPro" id="IPR056884">
    <property type="entry name" value="NPHP3-like_N"/>
</dbReference>
<dbReference type="CDD" id="cd00200">
    <property type="entry name" value="WD40"/>
    <property type="match status" value="1"/>
</dbReference>
<feature type="compositionally biased region" description="Acidic residues" evidence="4">
    <location>
        <begin position="1497"/>
        <end position="1513"/>
    </location>
</feature>
<evidence type="ECO:0000313" key="7">
    <source>
        <dbReference type="EMBL" id="KAK0640569.1"/>
    </source>
</evidence>
<keyword evidence="8" id="KW-1185">Reference proteome</keyword>
<organism evidence="7 8">
    <name type="scientific">Cercophora newfieldiana</name>
    <dbReference type="NCBI Taxonomy" id="92897"/>
    <lineage>
        <taxon>Eukaryota</taxon>
        <taxon>Fungi</taxon>
        <taxon>Dikarya</taxon>
        <taxon>Ascomycota</taxon>
        <taxon>Pezizomycotina</taxon>
        <taxon>Sordariomycetes</taxon>
        <taxon>Sordariomycetidae</taxon>
        <taxon>Sordariales</taxon>
        <taxon>Lasiosphaeriaceae</taxon>
        <taxon>Cercophora</taxon>
    </lineage>
</organism>
<accession>A0AA39XUX8</accession>
<dbReference type="Gene3D" id="2.130.10.10">
    <property type="entry name" value="YVTN repeat-like/Quinoprotein amine dehydrogenase"/>
    <property type="match status" value="4"/>
</dbReference>
<feature type="repeat" description="WD" evidence="3">
    <location>
        <begin position="1373"/>
        <end position="1414"/>
    </location>
</feature>
<feature type="compositionally biased region" description="Basic and acidic residues" evidence="4">
    <location>
        <begin position="1206"/>
        <end position="1222"/>
    </location>
</feature>
<feature type="compositionally biased region" description="Acidic residues" evidence="4">
    <location>
        <begin position="1191"/>
        <end position="1205"/>
    </location>
</feature>
<feature type="compositionally biased region" description="Low complexity" evidence="4">
    <location>
        <begin position="48"/>
        <end position="64"/>
    </location>
</feature>
<dbReference type="EMBL" id="JAULSV010000006">
    <property type="protein sequence ID" value="KAK0640569.1"/>
    <property type="molecule type" value="Genomic_DNA"/>
</dbReference>
<dbReference type="PROSITE" id="PS50294">
    <property type="entry name" value="WD_REPEATS_REGION"/>
    <property type="match status" value="6"/>
</dbReference>
<feature type="domain" description="NWD NACHT-NTPase N-terminal" evidence="5">
    <location>
        <begin position="158"/>
        <end position="342"/>
    </location>
</feature>
<dbReference type="Pfam" id="PF17100">
    <property type="entry name" value="NACHT_N"/>
    <property type="match status" value="1"/>
</dbReference>
<dbReference type="InterPro" id="IPR027417">
    <property type="entry name" value="P-loop_NTPase"/>
</dbReference>
<dbReference type="SUPFAM" id="SSF50978">
    <property type="entry name" value="WD40 repeat-like"/>
    <property type="match status" value="1"/>
</dbReference>
<feature type="compositionally biased region" description="Polar residues" evidence="4">
    <location>
        <begin position="100"/>
        <end position="114"/>
    </location>
</feature>
<keyword evidence="1 3" id="KW-0853">WD repeat</keyword>
<feature type="repeat" description="WD" evidence="3">
    <location>
        <begin position="1015"/>
        <end position="1056"/>
    </location>
</feature>
<dbReference type="InterPro" id="IPR019775">
    <property type="entry name" value="WD40_repeat_CS"/>
</dbReference>
<feature type="domain" description="Nephrocystin 3-like N-terminal" evidence="6">
    <location>
        <begin position="448"/>
        <end position="620"/>
    </location>
</feature>
<evidence type="ECO:0000256" key="1">
    <source>
        <dbReference type="ARBA" id="ARBA00022574"/>
    </source>
</evidence>
<feature type="compositionally biased region" description="Low complexity" evidence="4">
    <location>
        <begin position="83"/>
        <end position="93"/>
    </location>
</feature>
<dbReference type="Gene3D" id="3.40.50.300">
    <property type="entry name" value="P-loop containing nucleotide triphosphate hydrolases"/>
    <property type="match status" value="1"/>
</dbReference>
<evidence type="ECO:0000256" key="2">
    <source>
        <dbReference type="ARBA" id="ARBA00022737"/>
    </source>
</evidence>
<feature type="region of interest" description="Disordered" evidence="4">
    <location>
        <begin position="1352"/>
        <end position="1378"/>
    </location>
</feature>
<dbReference type="SUPFAM" id="SSF50969">
    <property type="entry name" value="YVTN repeat-like/Quinoprotein amine dehydrogenase"/>
    <property type="match status" value="1"/>
</dbReference>
<comment type="caution">
    <text evidence="7">The sequence shown here is derived from an EMBL/GenBank/DDBJ whole genome shotgun (WGS) entry which is preliminary data.</text>
</comment>
<reference evidence="7" key="1">
    <citation type="submission" date="2023-06" db="EMBL/GenBank/DDBJ databases">
        <title>Genome-scale phylogeny and comparative genomics of the fungal order Sordariales.</title>
        <authorList>
            <consortium name="Lawrence Berkeley National Laboratory"/>
            <person name="Hensen N."/>
            <person name="Bonometti L."/>
            <person name="Westerberg I."/>
            <person name="Brannstrom I.O."/>
            <person name="Guillou S."/>
            <person name="Cros-Aarteil S."/>
            <person name="Calhoun S."/>
            <person name="Haridas S."/>
            <person name="Kuo A."/>
            <person name="Mondo S."/>
            <person name="Pangilinan J."/>
            <person name="Riley R."/>
            <person name="Labutti K."/>
            <person name="Andreopoulos B."/>
            <person name="Lipzen A."/>
            <person name="Chen C."/>
            <person name="Yanf M."/>
            <person name="Daum C."/>
            <person name="Ng V."/>
            <person name="Clum A."/>
            <person name="Steindorff A."/>
            <person name="Ohm R."/>
            <person name="Martin F."/>
            <person name="Silar P."/>
            <person name="Natvig D."/>
            <person name="Lalanne C."/>
            <person name="Gautier V."/>
            <person name="Ament-Velasquez S.L."/>
            <person name="Kruys A."/>
            <person name="Hutchinson M.I."/>
            <person name="Powell A.J."/>
            <person name="Barry K."/>
            <person name="Miller A.N."/>
            <person name="Grigoriev I.V."/>
            <person name="Debuchy R."/>
            <person name="Gladieux P."/>
            <person name="Thoren M.H."/>
            <person name="Johannesson H."/>
        </authorList>
    </citation>
    <scope>NUCLEOTIDE SEQUENCE</scope>
    <source>
        <strain evidence="7">SMH2532-1</strain>
    </source>
</reference>
<dbReference type="PANTHER" id="PTHR44129">
    <property type="entry name" value="WD REPEAT-CONTAINING PROTEIN POP1"/>
    <property type="match status" value="1"/>
</dbReference>
<dbReference type="InterPro" id="IPR001680">
    <property type="entry name" value="WD40_rpt"/>
</dbReference>
<feature type="compositionally biased region" description="Basic and acidic residues" evidence="4">
    <location>
        <begin position="127"/>
        <end position="144"/>
    </location>
</feature>
<dbReference type="InterPro" id="IPR050349">
    <property type="entry name" value="WD_LIS1/nudF_dynein_reg"/>
</dbReference>
<dbReference type="Pfam" id="PF24883">
    <property type="entry name" value="NPHP3_N"/>
    <property type="match status" value="1"/>
</dbReference>
<dbReference type="InterPro" id="IPR020472">
    <property type="entry name" value="WD40_PAC1"/>
</dbReference>
<dbReference type="SUPFAM" id="SSF52540">
    <property type="entry name" value="P-loop containing nucleoside triphosphate hydrolases"/>
    <property type="match status" value="1"/>
</dbReference>
<dbReference type="PROSITE" id="PS50082">
    <property type="entry name" value="WD_REPEATS_2"/>
    <property type="match status" value="7"/>
</dbReference>
<feature type="repeat" description="WD" evidence="3">
    <location>
        <begin position="1415"/>
        <end position="1456"/>
    </location>
</feature>
<name>A0AA39XUX8_9PEZI</name>
<proteinExistence type="predicted"/>
<evidence type="ECO:0000256" key="3">
    <source>
        <dbReference type="PROSITE-ProRule" id="PRU00221"/>
    </source>
</evidence>
<feature type="repeat" description="WD" evidence="3">
    <location>
        <begin position="1457"/>
        <end position="1498"/>
    </location>
</feature>
<feature type="region of interest" description="Disordered" evidence="4">
    <location>
        <begin position="1580"/>
        <end position="1600"/>
    </location>
</feature>
<feature type="repeat" description="WD" evidence="3">
    <location>
        <begin position="1315"/>
        <end position="1356"/>
    </location>
</feature>
<evidence type="ECO:0000256" key="4">
    <source>
        <dbReference type="SAM" id="MobiDB-lite"/>
    </source>
</evidence>
<feature type="region of interest" description="Disordered" evidence="4">
    <location>
        <begin position="1180"/>
        <end position="1222"/>
    </location>
</feature>
<dbReference type="Pfam" id="PF00400">
    <property type="entry name" value="WD40"/>
    <property type="match status" value="9"/>
</dbReference>
<dbReference type="SMART" id="SM00320">
    <property type="entry name" value="WD40"/>
    <property type="match status" value="11"/>
</dbReference>
<evidence type="ECO:0000313" key="8">
    <source>
        <dbReference type="Proteomes" id="UP001174936"/>
    </source>
</evidence>
<evidence type="ECO:0000259" key="5">
    <source>
        <dbReference type="Pfam" id="PF17100"/>
    </source>
</evidence>
<dbReference type="Proteomes" id="UP001174936">
    <property type="component" value="Unassembled WGS sequence"/>
</dbReference>
<feature type="region of interest" description="Disordered" evidence="4">
    <location>
        <begin position="19"/>
        <end position="157"/>
    </location>
</feature>
<dbReference type="InterPro" id="IPR011044">
    <property type="entry name" value="Quino_amine_DH_bsu"/>
</dbReference>
<feature type="region of interest" description="Disordered" evidence="4">
    <location>
        <begin position="1492"/>
        <end position="1536"/>
    </location>
</feature>
<keyword evidence="2" id="KW-0677">Repeat</keyword>
<dbReference type="PROSITE" id="PS00678">
    <property type="entry name" value="WD_REPEATS_1"/>
    <property type="match status" value="3"/>
</dbReference>
<gene>
    <name evidence="7" type="ORF">B0T16DRAFT_200121</name>
</gene>
<dbReference type="PRINTS" id="PR00320">
    <property type="entry name" value="GPROTEINBRPT"/>
</dbReference>
<dbReference type="SUPFAM" id="SSF63829">
    <property type="entry name" value="Calcium-dependent phosphotriesterase"/>
    <property type="match status" value="1"/>
</dbReference>
<protein>
    <submittedName>
        <fullName evidence="7">Uncharacterized protein</fullName>
    </submittedName>
</protein>
<feature type="repeat" description="WD" evidence="3">
    <location>
        <begin position="1542"/>
        <end position="1583"/>
    </location>
</feature>